<dbReference type="Gene3D" id="3.40.50.300">
    <property type="entry name" value="P-loop containing nucleotide triphosphate hydrolases"/>
    <property type="match status" value="1"/>
</dbReference>
<dbReference type="EMBL" id="CAADFE010000019">
    <property type="protein sequence ID" value="VFJ69647.1"/>
    <property type="molecule type" value="Genomic_DNA"/>
</dbReference>
<protein>
    <submittedName>
        <fullName evidence="1">Uncharacterized protein</fullName>
    </submittedName>
</protein>
<name>A0A450TP53_9GAMM</name>
<gene>
    <name evidence="1" type="ORF">BECKFW1821C_GA0114237_101935</name>
</gene>
<proteinExistence type="predicted"/>
<reference evidence="1" key="1">
    <citation type="submission" date="2019-02" db="EMBL/GenBank/DDBJ databases">
        <authorList>
            <person name="Gruber-Vodicka R. H."/>
            <person name="Seah K. B. B."/>
        </authorList>
    </citation>
    <scope>NUCLEOTIDE SEQUENCE</scope>
    <source>
        <strain evidence="1">BECK_BZ131</strain>
    </source>
</reference>
<organism evidence="1">
    <name type="scientific">Candidatus Kentrum sp. FW</name>
    <dbReference type="NCBI Taxonomy" id="2126338"/>
    <lineage>
        <taxon>Bacteria</taxon>
        <taxon>Pseudomonadati</taxon>
        <taxon>Pseudomonadota</taxon>
        <taxon>Gammaproteobacteria</taxon>
        <taxon>Candidatus Kentrum</taxon>
    </lineage>
</organism>
<accession>A0A450TP53</accession>
<dbReference type="AlphaFoldDB" id="A0A450TP53"/>
<dbReference type="InterPro" id="IPR027417">
    <property type="entry name" value="P-loop_NTPase"/>
</dbReference>
<evidence type="ECO:0000313" key="1">
    <source>
        <dbReference type="EMBL" id="VFJ69647.1"/>
    </source>
</evidence>
<dbReference type="SUPFAM" id="SSF52540">
    <property type="entry name" value="P-loop containing nucleoside triphosphate hydrolases"/>
    <property type="match status" value="1"/>
</dbReference>
<sequence>MGIERTLTLHVGHHKTGTSTIQAFLYANRTKLARMGLDFPTRGIYYRPPGMVENLSGGHRFFAFAVTGTTPVWLDGGVRIPGGESSIRALRQHLASHAGDVLLSSEHFFTKIAPDELRGFFDGLGFRIRILLYLRRQDLLLESLFNQNVKNGYVTVPFSRFVEREIEDRQGYGYTYRRVSALARAFGPENLIIRPFEKSRFSGGTLLEDFVAALGLPWDEGFHIPANWNESIPVEIIEVLVRFQRYLDGLDEKPRWRFCELVQRQCRPLCAGTDSYRLFTPDEAMATMNHFEDNNRRIAREFMPGSRGCLFTEPVYDPGRPWRTYPGPDAEFLVRCAVAIWKAGYDAGQCAAPSLRK</sequence>